<protein>
    <recommendedName>
        <fullName evidence="1">Dermonecrotic toxin N-terminal domain-containing protein</fullName>
    </recommendedName>
</protein>
<keyword evidence="3" id="KW-1185">Reference proteome</keyword>
<dbReference type="Proteomes" id="UP001154860">
    <property type="component" value="Unassembled WGS sequence"/>
</dbReference>
<reference evidence="2 3" key="1">
    <citation type="journal article" date="2021" name="Int. J. Syst. Evol. Microbiol.">
        <title>Pseudomonas lactucae sp. nov., a pathogen causing bacterial rot of lettuce in Japan.</title>
        <authorList>
            <person name="Sawada H."/>
            <person name="Fujikawa T."/>
            <person name="Satou M."/>
        </authorList>
    </citation>
    <scope>NUCLEOTIDE SEQUENCE [LARGE SCALE GENOMIC DNA]</scope>
    <source>
        <strain evidence="2 3">MAFF 301381</strain>
    </source>
</reference>
<dbReference type="AlphaFoldDB" id="A0A9X0YAE4"/>
<sequence length="822" mass="90467">MPSPNLSTPSVAQAVSATFASRPTFESVVQRTFTAAISEHYPGLALDWSTLQLALPVAGGAWRFEPFAAKILDYLASGTPVDFNEVGALAPYLTQRPPTPIKTPTGHWLDMHVIDTLVRELPWSVPIGLQNALTDYWNPTPEDATNRWRWLSDTLRDTLQLAALQQPDLSDAARQTLQQVINCPAYAQRVKRYGTAATYAYTLETRLHHDNQDSALLSPQLMLVRTVNTDTVVLLCQPDGTLRTFASVDALGQYWSEHVAGHYIIEAVTWERYEVQGSVFEHQAALILNQQLQHIGALRLPSDLGLSNLQALYRDISDPAHAFLDEPQTATTFENTLREKLPGWLQHASTEQRAAYRRHSLGLASNIRLNKGQTFLSDITDIHGFTVNALTQALETTAKGSAAAPESYHPDNVQLTFTHYIGAIGAVGIPDIQRMSLTELAIRNLVGQPKGTLTLAHSDGLPLPAWLTPDYITRGDGLIERVDIGTTYPDYLKQQLLSESPQALARQRLFADQLRDQLPLMALELHLKNEASITNLGARYVAALVQSDPDERRVDGNAVVLRCLALLRNLEAPMDVVANMFIIEALDNTTGPHLLYRPLYPDALREFATREDLLNAIAQPGALQTSVLTWLPEAARPVYDNGGFLEPHYIRFGLGDEFAPITTPSPAYLADNGASHELLQYLLNGQLFDYLYGSNAGALIDQASTTAVSTRSSRWQMLLETGGAVFASLVLPLLRGPALLSAWLVTLAASLEQDVPALQSQDPVTRELAGADVLISLAGVLGDLVPVTTRATPLPSPLRNRRYARRRLDCCRSSGHGPRRRR</sequence>
<gene>
    <name evidence="2" type="ORF">JWR99_04820</name>
</gene>
<evidence type="ECO:0000313" key="3">
    <source>
        <dbReference type="Proteomes" id="UP001154860"/>
    </source>
</evidence>
<organism evidence="2 3">
    <name type="scientific">Pseudomonas lactucae</name>
    <dbReference type="NCBI Taxonomy" id="2813360"/>
    <lineage>
        <taxon>Bacteria</taxon>
        <taxon>Pseudomonadati</taxon>
        <taxon>Pseudomonadota</taxon>
        <taxon>Gammaproteobacteria</taxon>
        <taxon>Pseudomonadales</taxon>
        <taxon>Pseudomonadaceae</taxon>
        <taxon>Pseudomonas</taxon>
    </lineage>
</organism>
<feature type="domain" description="Dermonecrotic toxin N-terminal" evidence="1">
    <location>
        <begin position="377"/>
        <end position="619"/>
    </location>
</feature>
<dbReference type="EMBL" id="JAFHKJ010000019">
    <property type="protein sequence ID" value="MBN2975341.1"/>
    <property type="molecule type" value="Genomic_DNA"/>
</dbReference>
<dbReference type="InterPro" id="IPR046673">
    <property type="entry name" value="ToxA_N"/>
</dbReference>
<evidence type="ECO:0000313" key="2">
    <source>
        <dbReference type="EMBL" id="MBN2975341.1"/>
    </source>
</evidence>
<comment type="caution">
    <text evidence="2">The sequence shown here is derived from an EMBL/GenBank/DDBJ whole genome shotgun (WGS) entry which is preliminary data.</text>
</comment>
<accession>A0A9X0YAE4</accession>
<proteinExistence type="predicted"/>
<dbReference type="RefSeq" id="WP_205519840.1">
    <property type="nucleotide sequence ID" value="NZ_JAFHKJ010000019.1"/>
</dbReference>
<reference evidence="2 3" key="2">
    <citation type="journal article" date="2023" name="Plant Pathol.">
        <title>Dismantling and reorganizing Pseudomonas marginalis sensu#lato.</title>
        <authorList>
            <person name="Sawada H."/>
            <person name="Fujikawa T."/>
            <person name="Satou M."/>
        </authorList>
    </citation>
    <scope>NUCLEOTIDE SEQUENCE [LARGE SCALE GENOMIC DNA]</scope>
    <source>
        <strain evidence="2 3">MAFF 301381</strain>
    </source>
</reference>
<dbReference type="Pfam" id="PF20178">
    <property type="entry name" value="ToxA_N"/>
    <property type="match status" value="1"/>
</dbReference>
<name>A0A9X0YAE4_9PSED</name>
<evidence type="ECO:0000259" key="1">
    <source>
        <dbReference type="Pfam" id="PF20178"/>
    </source>
</evidence>